<dbReference type="FunFam" id="3.40.50.1220:FF:000038">
    <property type="entry name" value="NAD-dependent protein deacetylase sirtuin-6 isoform X2"/>
    <property type="match status" value="1"/>
</dbReference>
<dbReference type="Gene3D" id="3.40.50.1220">
    <property type="entry name" value="TPP-binding domain"/>
    <property type="match status" value="1"/>
</dbReference>
<evidence type="ECO:0000256" key="13">
    <source>
        <dbReference type="ARBA" id="ARBA00051399"/>
    </source>
</evidence>
<evidence type="ECO:0000313" key="21">
    <source>
        <dbReference type="Proteomes" id="UP000014760"/>
    </source>
</evidence>
<evidence type="ECO:0000256" key="3">
    <source>
        <dbReference type="ARBA" id="ARBA00022553"/>
    </source>
</evidence>
<reference evidence="20" key="3">
    <citation type="submission" date="2015-06" db="UniProtKB">
        <authorList>
            <consortium name="EnsemblMetazoa"/>
        </authorList>
    </citation>
    <scope>IDENTIFICATION</scope>
</reference>
<protein>
    <recommendedName>
        <fullName evidence="2">protein acetyllysine N-acetyltransferase</fullName>
        <ecNumber evidence="2">2.3.1.286</ecNumber>
    </recommendedName>
    <alternativeName>
        <fullName evidence="10">Regulatory protein SIR2 homolog 7</fullName>
    </alternativeName>
    <alternativeName>
        <fullName evidence="9">SIR2-like protein 7</fullName>
    </alternativeName>
</protein>
<dbReference type="HOGENOM" id="CLU_315736_0_0_1"/>
<dbReference type="EC" id="2.3.1.286" evidence="2"/>
<dbReference type="Pfam" id="PF02146">
    <property type="entry name" value="SIR2"/>
    <property type="match status" value="1"/>
</dbReference>
<evidence type="ECO:0000256" key="5">
    <source>
        <dbReference type="ARBA" id="ARBA00022723"/>
    </source>
</evidence>
<evidence type="ECO:0000256" key="12">
    <source>
        <dbReference type="ARBA" id="ARBA00051105"/>
    </source>
</evidence>
<keyword evidence="16" id="KW-0175">Coiled coil</keyword>
<organism evidence="19">
    <name type="scientific">Capitella teleta</name>
    <name type="common">Polychaete worm</name>
    <dbReference type="NCBI Taxonomy" id="283909"/>
    <lineage>
        <taxon>Eukaryota</taxon>
        <taxon>Metazoa</taxon>
        <taxon>Spiralia</taxon>
        <taxon>Lophotrochozoa</taxon>
        <taxon>Annelida</taxon>
        <taxon>Polychaeta</taxon>
        <taxon>Sedentaria</taxon>
        <taxon>Scolecida</taxon>
        <taxon>Capitellidae</taxon>
        <taxon>Capitella</taxon>
    </lineage>
</organism>
<feature type="active site" description="Proton acceptor" evidence="15">
    <location>
        <position position="197"/>
    </location>
</feature>
<evidence type="ECO:0000313" key="20">
    <source>
        <dbReference type="EnsemblMetazoa" id="CapteP228445"/>
    </source>
</evidence>
<keyword evidence="6 15" id="KW-0862">Zinc</keyword>
<evidence type="ECO:0000256" key="11">
    <source>
        <dbReference type="ARBA" id="ARBA00050237"/>
    </source>
</evidence>
<dbReference type="SUPFAM" id="SSF52467">
    <property type="entry name" value="DHS-like NAD/FAD-binding domain"/>
    <property type="match status" value="1"/>
</dbReference>
<evidence type="ECO:0000256" key="17">
    <source>
        <dbReference type="SAM" id="MobiDB-lite"/>
    </source>
</evidence>
<dbReference type="EMBL" id="AMQN01008700">
    <property type="status" value="NOT_ANNOTATED_CDS"/>
    <property type="molecule type" value="Genomic_DNA"/>
</dbReference>
<dbReference type="PANTHER" id="PTHR11085">
    <property type="entry name" value="NAD-DEPENDENT PROTEIN DEACYLASE SIRTUIN-5, MITOCHONDRIAL-RELATED"/>
    <property type="match status" value="1"/>
</dbReference>
<feature type="compositionally biased region" description="Low complexity" evidence="17">
    <location>
        <begin position="698"/>
        <end position="714"/>
    </location>
</feature>
<evidence type="ECO:0000256" key="8">
    <source>
        <dbReference type="ARBA" id="ARBA00038170"/>
    </source>
</evidence>
<feature type="region of interest" description="Disordered" evidence="17">
    <location>
        <begin position="1"/>
        <end position="20"/>
    </location>
</feature>
<dbReference type="GO" id="GO:0046872">
    <property type="term" value="F:metal ion binding"/>
    <property type="evidence" value="ECO:0007669"/>
    <property type="project" value="UniProtKB-KW"/>
</dbReference>
<dbReference type="GO" id="GO:0035861">
    <property type="term" value="C:site of double-strand break"/>
    <property type="evidence" value="ECO:0007669"/>
    <property type="project" value="UniProtKB-ARBA"/>
</dbReference>
<feature type="compositionally biased region" description="Basic residues" evidence="17">
    <location>
        <begin position="914"/>
        <end position="925"/>
    </location>
</feature>
<dbReference type="FunFam" id="2.20.28.200:FF:000002">
    <property type="entry name" value="NAD-dependent deacetylase sirtuin-7"/>
    <property type="match status" value="1"/>
</dbReference>
<dbReference type="GO" id="GO:0000785">
    <property type="term" value="C:chromatin"/>
    <property type="evidence" value="ECO:0007669"/>
    <property type="project" value="TreeGrafter"/>
</dbReference>
<feature type="binding site" evidence="15">
    <location>
        <position position="208"/>
    </location>
    <ligand>
        <name>Zn(2+)</name>
        <dbReference type="ChEBI" id="CHEBI:29105"/>
    </ligand>
</feature>
<name>R7UG42_CAPTE</name>
<feature type="compositionally biased region" description="Basic residues" evidence="17">
    <location>
        <begin position="397"/>
        <end position="407"/>
    </location>
</feature>
<dbReference type="InterPro" id="IPR003000">
    <property type="entry name" value="Sirtuin"/>
</dbReference>
<reference evidence="21" key="1">
    <citation type="submission" date="2012-12" db="EMBL/GenBank/DDBJ databases">
        <authorList>
            <person name="Hellsten U."/>
            <person name="Grimwood J."/>
            <person name="Chapman J.A."/>
            <person name="Shapiro H."/>
            <person name="Aerts A."/>
            <person name="Otillar R.P."/>
            <person name="Terry A.Y."/>
            <person name="Boore J.L."/>
            <person name="Simakov O."/>
            <person name="Marletaz F."/>
            <person name="Cho S.-J."/>
            <person name="Edsinger-Gonzales E."/>
            <person name="Havlak P."/>
            <person name="Kuo D.-H."/>
            <person name="Larsson T."/>
            <person name="Lv J."/>
            <person name="Arendt D."/>
            <person name="Savage R."/>
            <person name="Osoegawa K."/>
            <person name="de Jong P."/>
            <person name="Lindberg D.R."/>
            <person name="Seaver E.C."/>
            <person name="Weisblat D.A."/>
            <person name="Putnam N.H."/>
            <person name="Grigoriev I.V."/>
            <person name="Rokhsar D.S."/>
        </authorList>
    </citation>
    <scope>NUCLEOTIDE SEQUENCE</scope>
    <source>
        <strain evidence="21">I ESC-2004</strain>
    </source>
</reference>
<dbReference type="OrthoDB" id="2919105at2759"/>
<dbReference type="PROSITE" id="PS50305">
    <property type="entry name" value="SIRTUIN"/>
    <property type="match status" value="1"/>
</dbReference>
<feature type="region of interest" description="Disordered" evidence="17">
    <location>
        <begin position="693"/>
        <end position="774"/>
    </location>
</feature>
<dbReference type="GO" id="GO:0070403">
    <property type="term" value="F:NAD+ binding"/>
    <property type="evidence" value="ECO:0007669"/>
    <property type="project" value="InterPro"/>
</dbReference>
<evidence type="ECO:0000256" key="4">
    <source>
        <dbReference type="ARBA" id="ARBA00022679"/>
    </source>
</evidence>
<dbReference type="AlphaFoldDB" id="R7UG42"/>
<dbReference type="PANTHER" id="PTHR11085:SF1">
    <property type="entry name" value="NAD-DEPENDENT PROTEIN DEACETYLASE SIRTUIN-7"/>
    <property type="match status" value="1"/>
</dbReference>
<evidence type="ECO:0000256" key="15">
    <source>
        <dbReference type="PROSITE-ProRule" id="PRU00236"/>
    </source>
</evidence>
<feature type="region of interest" description="Disordered" evidence="17">
    <location>
        <begin position="397"/>
        <end position="472"/>
    </location>
</feature>
<dbReference type="GO" id="GO:0005634">
    <property type="term" value="C:nucleus"/>
    <property type="evidence" value="ECO:0007669"/>
    <property type="project" value="TreeGrafter"/>
</dbReference>
<keyword evidence="7" id="KW-0520">NAD</keyword>
<feature type="binding site" evidence="15">
    <location>
        <position position="205"/>
    </location>
    <ligand>
        <name>Zn(2+)</name>
        <dbReference type="ChEBI" id="CHEBI:29105"/>
    </ligand>
</feature>
<dbReference type="STRING" id="283909.R7UG42"/>
<feature type="binding site" evidence="15">
    <location>
        <position position="235"/>
    </location>
    <ligand>
        <name>Zn(2+)</name>
        <dbReference type="ChEBI" id="CHEBI:29105"/>
    </ligand>
</feature>
<keyword evidence="21" id="KW-1185">Reference proteome</keyword>
<feature type="compositionally biased region" description="Low complexity" evidence="17">
    <location>
        <begin position="451"/>
        <end position="462"/>
    </location>
</feature>
<keyword evidence="4" id="KW-0808">Transferase</keyword>
<comment type="catalytic activity">
    <reaction evidence="11">
        <text>N(6)-decanoyl-L-lysyl-[protein] + NAD(+) + H2O = 2''-O-decanoyl-ADP-D-ribose + nicotinamide + L-lysyl-[protein]</text>
        <dbReference type="Rhea" id="RHEA:70631"/>
        <dbReference type="Rhea" id="RHEA-COMP:9752"/>
        <dbReference type="Rhea" id="RHEA-COMP:17932"/>
        <dbReference type="ChEBI" id="CHEBI:15377"/>
        <dbReference type="ChEBI" id="CHEBI:17154"/>
        <dbReference type="ChEBI" id="CHEBI:29969"/>
        <dbReference type="ChEBI" id="CHEBI:57540"/>
        <dbReference type="ChEBI" id="CHEBI:143222"/>
        <dbReference type="ChEBI" id="CHEBI:189688"/>
    </reaction>
    <physiologicalReaction direction="left-to-right" evidence="11">
        <dbReference type="Rhea" id="RHEA:70632"/>
    </physiologicalReaction>
</comment>
<feature type="compositionally biased region" description="Polar residues" evidence="17">
    <location>
        <begin position="872"/>
        <end position="889"/>
    </location>
</feature>
<evidence type="ECO:0000256" key="2">
    <source>
        <dbReference type="ARBA" id="ARBA00012928"/>
    </source>
</evidence>
<comment type="similarity">
    <text evidence="8">Belongs to the sirtuin family. Class IV subfamily.</text>
</comment>
<evidence type="ECO:0000256" key="10">
    <source>
        <dbReference type="ARBA" id="ARBA00043038"/>
    </source>
</evidence>
<gene>
    <name evidence="19" type="ORF">CAPTEDRAFT_228445</name>
</gene>
<feature type="domain" description="Deacetylase sirtuin-type" evidence="18">
    <location>
        <begin position="92"/>
        <end position="340"/>
    </location>
</feature>
<feature type="region of interest" description="Disordered" evidence="17">
    <location>
        <begin position="871"/>
        <end position="925"/>
    </location>
</feature>
<dbReference type="EnsemblMetazoa" id="CapteT228445">
    <property type="protein sequence ID" value="CapteP228445"/>
    <property type="gene ID" value="CapteG228445"/>
</dbReference>
<evidence type="ECO:0000256" key="6">
    <source>
        <dbReference type="ARBA" id="ARBA00022833"/>
    </source>
</evidence>
<evidence type="ECO:0000256" key="1">
    <source>
        <dbReference type="ARBA" id="ARBA00001947"/>
    </source>
</evidence>
<comment type="catalytic activity">
    <reaction evidence="14">
        <text>N(6)-glutaryl-L-lysyl-[protein] + NAD(+) + H2O = 2''-O-glutaryl-ADP-D-ribose + nicotinamide + L-lysyl-[protein]</text>
        <dbReference type="Rhea" id="RHEA:47664"/>
        <dbReference type="Rhea" id="RHEA-COMP:9752"/>
        <dbReference type="Rhea" id="RHEA-COMP:11875"/>
        <dbReference type="ChEBI" id="CHEBI:15377"/>
        <dbReference type="ChEBI" id="CHEBI:17154"/>
        <dbReference type="ChEBI" id="CHEBI:29969"/>
        <dbReference type="ChEBI" id="CHEBI:57540"/>
        <dbReference type="ChEBI" id="CHEBI:87828"/>
        <dbReference type="ChEBI" id="CHEBI:87829"/>
    </reaction>
    <physiologicalReaction direction="left-to-right" evidence="14">
        <dbReference type="Rhea" id="RHEA:47665"/>
    </physiologicalReaction>
</comment>
<feature type="compositionally biased region" description="Polar residues" evidence="17">
    <location>
        <begin position="729"/>
        <end position="748"/>
    </location>
</feature>
<feature type="binding site" evidence="15">
    <location>
        <position position="238"/>
    </location>
    <ligand>
        <name>Zn(2+)</name>
        <dbReference type="ChEBI" id="CHEBI:29105"/>
    </ligand>
</feature>
<reference evidence="19 21" key="2">
    <citation type="journal article" date="2013" name="Nature">
        <title>Insights into bilaterian evolution from three spiralian genomes.</title>
        <authorList>
            <person name="Simakov O."/>
            <person name="Marletaz F."/>
            <person name="Cho S.J."/>
            <person name="Edsinger-Gonzales E."/>
            <person name="Havlak P."/>
            <person name="Hellsten U."/>
            <person name="Kuo D.H."/>
            <person name="Larsson T."/>
            <person name="Lv J."/>
            <person name="Arendt D."/>
            <person name="Savage R."/>
            <person name="Osoegawa K."/>
            <person name="de Jong P."/>
            <person name="Grimwood J."/>
            <person name="Chapman J.A."/>
            <person name="Shapiro H."/>
            <person name="Aerts A."/>
            <person name="Otillar R.P."/>
            <person name="Terry A.Y."/>
            <person name="Boore J.L."/>
            <person name="Grigoriev I.V."/>
            <person name="Lindberg D.R."/>
            <person name="Seaver E.C."/>
            <person name="Weisblat D.A."/>
            <person name="Putnam N.H."/>
            <person name="Rokhsar D.S."/>
        </authorList>
    </citation>
    <scope>NUCLEOTIDE SEQUENCE</scope>
    <source>
        <strain evidence="19 21">I ESC-2004</strain>
    </source>
</reference>
<keyword evidence="5 15" id="KW-0479">Metal-binding</keyword>
<evidence type="ECO:0000259" key="18">
    <source>
        <dbReference type="PROSITE" id="PS50305"/>
    </source>
</evidence>
<evidence type="ECO:0000256" key="14">
    <source>
        <dbReference type="ARBA" id="ARBA00052763"/>
    </source>
</evidence>
<dbReference type="EMBL" id="KB303777">
    <property type="protein sequence ID" value="ELU02773.1"/>
    <property type="molecule type" value="Genomic_DNA"/>
</dbReference>
<comment type="cofactor">
    <cofactor evidence="1">
        <name>Zn(2+)</name>
        <dbReference type="ChEBI" id="CHEBI:29105"/>
    </cofactor>
</comment>
<accession>R7UG42</accession>
<evidence type="ECO:0000256" key="7">
    <source>
        <dbReference type="ARBA" id="ARBA00023027"/>
    </source>
</evidence>
<comment type="catalytic activity">
    <reaction evidence="13">
        <text>N(6)-propanoyl-L-lysyl-[protein] + NAD(+) + H2O = 3''-O-propanoyl-ADP-D-ribose + nicotinamide + L-lysyl-[protein]</text>
        <dbReference type="Rhea" id="RHEA:23500"/>
        <dbReference type="Rhea" id="RHEA-COMP:9752"/>
        <dbReference type="Rhea" id="RHEA-COMP:13758"/>
        <dbReference type="ChEBI" id="CHEBI:15377"/>
        <dbReference type="ChEBI" id="CHEBI:17154"/>
        <dbReference type="ChEBI" id="CHEBI:29969"/>
        <dbReference type="ChEBI" id="CHEBI:57540"/>
        <dbReference type="ChEBI" id="CHEBI:138019"/>
        <dbReference type="ChEBI" id="CHEBI:145015"/>
    </reaction>
    <physiologicalReaction direction="left-to-right" evidence="13">
        <dbReference type="Rhea" id="RHEA:23501"/>
    </physiologicalReaction>
</comment>
<comment type="catalytic activity">
    <reaction evidence="12">
        <text>N(6)-succinyl-L-lysyl-[protein] + NAD(+) + H2O = 2''-O-succinyl-ADP-D-ribose + nicotinamide + L-lysyl-[protein]</text>
        <dbReference type="Rhea" id="RHEA:47668"/>
        <dbReference type="Rhea" id="RHEA-COMP:9752"/>
        <dbReference type="Rhea" id="RHEA-COMP:11877"/>
        <dbReference type="ChEBI" id="CHEBI:15377"/>
        <dbReference type="ChEBI" id="CHEBI:17154"/>
        <dbReference type="ChEBI" id="CHEBI:29969"/>
        <dbReference type="ChEBI" id="CHEBI:57540"/>
        <dbReference type="ChEBI" id="CHEBI:87830"/>
        <dbReference type="ChEBI" id="CHEBI:87832"/>
    </reaction>
    <physiologicalReaction direction="left-to-right" evidence="12">
        <dbReference type="Rhea" id="RHEA:47669"/>
    </physiologicalReaction>
</comment>
<dbReference type="InterPro" id="IPR026590">
    <property type="entry name" value="Ssirtuin_cat_dom"/>
</dbReference>
<sequence length="925" mass="102049">MAEAPRDLTNDNDANSRRTARKCAQVSQILMREEYKAQMKKISEIIKKDEFERSSDERDLLHQSPDMVRSVEKRNKLRELSKHRVQEIEDTAEELNAKCLQLAQAIRNAKSVVLYTGAGISTAASIPDYRGPSGVWTLLQQGIQPKVQDLSVAEPTYTHMAIKKLHQMGVVKHVVSQNCDGLHLRSGLPRHALSEIHGDMFIEVCHSCNPPKEYLRLFDVTERTGVRKHQTGRLCSDCGQELRDSIVHFGERSPGLLSPYNWEEAAQAADQADLILCIGTSLKVLKKYPCLWSPHKPPTQKPELYIINLQWTPKDDGAILKINGKCDVVLKQLLLHLGLTPDAYNANLDPIYCLAKALGDDEVGSTSRNVLSMPPDYNQAAVMSAIEHEKLRYMERRMKKGKRKRSNSRNAREPVLSQYYSDDPMSDSTQNKGEATNGKKEETVCSSGLTSPGCSNSVSSSSRNGQQRQATEEDVAAKNYVHMMGSSPSSAPPQMGLRTNPLFPGAGVMVPPGMPLGVPATSPDLMSNQSADAIKFHQTLQMLQMQSQLHLHQQALTQQLPPSERARVLEQQDMMRQAFNSLLVQQLAKLEEKKSPAQHTAVSTSSVPLPVPLPPPIMTSQLGGLWPQVSTAPYSCAPPVTISPQQANHKTDSQVYYNYPKESVQQSEIALSPPSLQPETSFTYPSIVNALQRTQTPSRQSWPSSESSAYPEASNNRKRKSSEADAYQGDQSQIEDLNFSSPKLSGSISPKDDLSPHLSPPLLPSFDSETGDGFSPMPLNPMHAIQSRLLAEDDKPYLDLPPDAKMKSALEFASWLKDPAFKNSMCAQTASLGGGESSYSEPPKLYEENNAVQRNLALVESVLSAECEGLFSESSSGLPENESIGNEGSETNEDSNAAEGSVANPPGWFGKGWNPKKFRRKKKIK</sequence>
<proteinExistence type="inferred from homology"/>
<keyword evidence="3" id="KW-0597">Phosphoprotein</keyword>
<dbReference type="InterPro" id="IPR050134">
    <property type="entry name" value="NAD-dep_sirtuin_deacylases"/>
</dbReference>
<evidence type="ECO:0000313" key="19">
    <source>
        <dbReference type="EMBL" id="ELU02773.1"/>
    </source>
</evidence>
<feature type="coiled-coil region" evidence="16">
    <location>
        <begin position="78"/>
        <end position="112"/>
    </location>
</feature>
<evidence type="ECO:0000256" key="16">
    <source>
        <dbReference type="SAM" id="Coils"/>
    </source>
</evidence>
<evidence type="ECO:0000256" key="9">
    <source>
        <dbReference type="ARBA" id="ARBA00041832"/>
    </source>
</evidence>
<dbReference type="GO" id="GO:0010468">
    <property type="term" value="P:regulation of gene expression"/>
    <property type="evidence" value="ECO:0007669"/>
    <property type="project" value="UniProtKB-ARBA"/>
</dbReference>
<dbReference type="Gene3D" id="2.20.28.200">
    <property type="match status" value="1"/>
</dbReference>
<dbReference type="GO" id="GO:0140861">
    <property type="term" value="P:DNA repair-dependent chromatin remodeling"/>
    <property type="evidence" value="ECO:0007669"/>
    <property type="project" value="UniProtKB-ARBA"/>
</dbReference>
<dbReference type="InterPro" id="IPR029035">
    <property type="entry name" value="DHS-like_NAD/FAD-binding_dom"/>
</dbReference>
<dbReference type="GO" id="GO:0097372">
    <property type="term" value="F:histone H3K18 deacetylase activity, NAD-dependent"/>
    <property type="evidence" value="ECO:0007669"/>
    <property type="project" value="TreeGrafter"/>
</dbReference>
<dbReference type="Proteomes" id="UP000014760">
    <property type="component" value="Unassembled WGS sequence"/>
</dbReference>